<accession>A0A8C9GMV9</accession>
<dbReference type="Ensembl" id="ENSPTET00000010243.1">
    <property type="protein sequence ID" value="ENSPTEP00000006668.1"/>
    <property type="gene ID" value="ENSPTEG00000007652.1"/>
</dbReference>
<dbReference type="FunFam" id="3.40.50.11860:FF:000001">
    <property type="entry name" value="2-(3-amino-3-carboxypropyl)histidine synthase subunit 2"/>
    <property type="match status" value="1"/>
</dbReference>
<evidence type="ECO:0000313" key="7">
    <source>
        <dbReference type="Ensembl" id="ENSPTEP00000006668.1"/>
    </source>
</evidence>
<dbReference type="SFLD" id="SFLDS00032">
    <property type="entry name" value="Radical_SAM_3-amino-3-carboxyp"/>
    <property type="match status" value="1"/>
</dbReference>
<evidence type="ECO:0000256" key="5">
    <source>
        <dbReference type="ARBA" id="ARBA00023004"/>
    </source>
</evidence>
<dbReference type="GO" id="GO:0051536">
    <property type="term" value="F:iron-sulfur cluster binding"/>
    <property type="evidence" value="ECO:0007669"/>
    <property type="project" value="UniProtKB-KW"/>
</dbReference>
<organism evidence="7 8">
    <name type="scientific">Piliocolobus tephrosceles</name>
    <name type="common">Ugandan red Colobus</name>
    <dbReference type="NCBI Taxonomy" id="591936"/>
    <lineage>
        <taxon>Eukaryota</taxon>
        <taxon>Metazoa</taxon>
        <taxon>Chordata</taxon>
        <taxon>Craniata</taxon>
        <taxon>Vertebrata</taxon>
        <taxon>Euteleostomi</taxon>
        <taxon>Mammalia</taxon>
        <taxon>Eutheria</taxon>
        <taxon>Euarchontoglires</taxon>
        <taxon>Primates</taxon>
        <taxon>Haplorrhini</taxon>
        <taxon>Catarrhini</taxon>
        <taxon>Cercopithecidae</taxon>
        <taxon>Colobinae</taxon>
        <taxon>Piliocolobus</taxon>
    </lineage>
</organism>
<comment type="similarity">
    <text evidence="3">Belongs to the DPH1/DPH2 family. DPH2 subfamily.</text>
</comment>
<reference evidence="7" key="2">
    <citation type="submission" date="2025-09" db="UniProtKB">
        <authorList>
            <consortium name="Ensembl"/>
        </authorList>
    </citation>
    <scope>IDENTIFICATION</scope>
</reference>
<evidence type="ECO:0000256" key="1">
    <source>
        <dbReference type="ARBA" id="ARBA00001966"/>
    </source>
</evidence>
<dbReference type="Pfam" id="PF01866">
    <property type="entry name" value="Diphthamide_syn"/>
    <property type="match status" value="1"/>
</dbReference>
<dbReference type="InterPro" id="IPR016435">
    <property type="entry name" value="DPH1/DPH2"/>
</dbReference>
<reference evidence="7" key="1">
    <citation type="submission" date="2025-08" db="UniProtKB">
        <authorList>
            <consortium name="Ensembl"/>
        </authorList>
    </citation>
    <scope>IDENTIFICATION</scope>
</reference>
<dbReference type="GO" id="GO:0090560">
    <property type="term" value="F:2-(3-amino-3-carboxypropyl)histidine synthase activity"/>
    <property type="evidence" value="ECO:0007669"/>
    <property type="project" value="InterPro"/>
</dbReference>
<dbReference type="NCBIfam" id="TIGR00322">
    <property type="entry name" value="diphth2_R"/>
    <property type="match status" value="1"/>
</dbReference>
<keyword evidence="6" id="KW-0411">Iron-sulfur</keyword>
<keyword evidence="8" id="KW-1185">Reference proteome</keyword>
<dbReference type="InterPro" id="IPR042265">
    <property type="entry name" value="DPH1/DPH2_3"/>
</dbReference>
<comment type="cofactor">
    <cofactor evidence="1">
        <name>[4Fe-4S] cluster</name>
        <dbReference type="ChEBI" id="CHEBI:49883"/>
    </cofactor>
</comment>
<evidence type="ECO:0000256" key="4">
    <source>
        <dbReference type="ARBA" id="ARBA00022723"/>
    </source>
</evidence>
<dbReference type="AlphaFoldDB" id="A0A8C9GMV9"/>
<dbReference type="PANTHER" id="PTHR10762:SF2">
    <property type="entry name" value="2-(3-AMINO-3-CARBOXYPROPYL)HISTIDINE SYNTHASE SUBUNIT 2"/>
    <property type="match status" value="1"/>
</dbReference>
<dbReference type="PANTHER" id="PTHR10762">
    <property type="entry name" value="DIPHTHAMIDE BIOSYNTHESIS PROTEIN"/>
    <property type="match status" value="1"/>
</dbReference>
<dbReference type="GO" id="GO:0046872">
    <property type="term" value="F:metal ion binding"/>
    <property type="evidence" value="ECO:0007669"/>
    <property type="project" value="UniProtKB-KW"/>
</dbReference>
<evidence type="ECO:0000256" key="3">
    <source>
        <dbReference type="ARBA" id="ARBA00006179"/>
    </source>
</evidence>
<keyword evidence="4" id="KW-0479">Metal-binding</keyword>
<dbReference type="Proteomes" id="UP000694416">
    <property type="component" value="Unplaced"/>
</dbReference>
<proteinExistence type="inferred from homology"/>
<comment type="pathway">
    <text evidence="2">Protein modification; peptidyl-diphthamide biosynthesis.</text>
</comment>
<evidence type="ECO:0000313" key="8">
    <source>
        <dbReference type="Proteomes" id="UP000694416"/>
    </source>
</evidence>
<protein>
    <recommendedName>
        <fullName evidence="9">Diphthamide biosynthesis protein 2</fullName>
    </recommendedName>
</protein>
<keyword evidence="5" id="KW-0408">Iron</keyword>
<sequence>MFASGDCSGNVSDDGKSSGNIFIISSNNDNLLLRILLEYGCNYDVYSTVYDEKVKKMIIKKENEKTNRVFLKRYNLIEKCKECDVFGIVIGNVNMKMYIELKKVILYILRKNKKRCFTIATNKLNNAKLENFTDIGMYIILTCSENSLIEVKDFSKKIINPFEFFIAYNYLEWQCKYIFDFFSLLNIPSINKELKQSMYKSKYFLWELHSESSKDMEGRLCFKEEPAKSENMHIDKRVEPHEQEHGYLIDYNSIFPIQEQISFITKFNENSTMCKYFIQTLKENEKRVYKGVDMNYNTEEIPTVVQGLDGIAQRYDADVHILK</sequence>
<name>A0A8C9GMV9_9PRIM</name>
<evidence type="ECO:0000256" key="6">
    <source>
        <dbReference type="ARBA" id="ARBA00023014"/>
    </source>
</evidence>
<dbReference type="GO" id="GO:0017183">
    <property type="term" value="P:protein histidyl modification to diphthamide"/>
    <property type="evidence" value="ECO:0007669"/>
    <property type="project" value="InterPro"/>
</dbReference>
<evidence type="ECO:0008006" key="9">
    <source>
        <dbReference type="Google" id="ProtNLM"/>
    </source>
</evidence>
<evidence type="ECO:0000256" key="2">
    <source>
        <dbReference type="ARBA" id="ARBA00005156"/>
    </source>
</evidence>
<dbReference type="Gene3D" id="3.40.50.11860">
    <property type="entry name" value="Diphthamide synthesis DPH1/DPH2 domain 3"/>
    <property type="match status" value="1"/>
</dbReference>